<dbReference type="PROSITE" id="PS00888">
    <property type="entry name" value="CNMP_BINDING_1"/>
    <property type="match status" value="1"/>
</dbReference>
<evidence type="ECO:0000256" key="1">
    <source>
        <dbReference type="ARBA" id="ARBA00001946"/>
    </source>
</evidence>
<keyword evidence="7" id="KW-0808">Transferase</keyword>
<dbReference type="InterPro" id="IPR018488">
    <property type="entry name" value="cNMP-bd_CS"/>
</dbReference>
<dbReference type="PROSITE" id="PS00107">
    <property type="entry name" value="PROTEIN_KINASE_ATP"/>
    <property type="match status" value="1"/>
</dbReference>
<dbReference type="InterPro" id="IPR018490">
    <property type="entry name" value="cNMP-bd_dom_sf"/>
</dbReference>
<evidence type="ECO:0000256" key="3">
    <source>
        <dbReference type="ARBA" id="ARBA00012428"/>
    </source>
</evidence>
<keyword evidence="8" id="KW-0479">Metal-binding</keyword>
<evidence type="ECO:0000256" key="17">
    <source>
        <dbReference type="PROSITE-ProRule" id="PRU10141"/>
    </source>
</evidence>
<evidence type="ECO:0000256" key="5">
    <source>
        <dbReference type="ARBA" id="ARBA00022527"/>
    </source>
</evidence>
<comment type="catalytic activity">
    <reaction evidence="15">
        <text>L-threonyl-[protein] + ATP = O-phospho-L-threonyl-[protein] + ADP + H(+)</text>
        <dbReference type="Rhea" id="RHEA:46608"/>
        <dbReference type="Rhea" id="RHEA-COMP:11060"/>
        <dbReference type="Rhea" id="RHEA-COMP:11605"/>
        <dbReference type="ChEBI" id="CHEBI:15378"/>
        <dbReference type="ChEBI" id="CHEBI:30013"/>
        <dbReference type="ChEBI" id="CHEBI:30616"/>
        <dbReference type="ChEBI" id="CHEBI:61977"/>
        <dbReference type="ChEBI" id="CHEBI:456216"/>
        <dbReference type="EC" id="2.7.11.12"/>
    </reaction>
</comment>
<dbReference type="GO" id="GO:0005524">
    <property type="term" value="F:ATP binding"/>
    <property type="evidence" value="ECO:0007669"/>
    <property type="project" value="UniProtKB-UniRule"/>
</dbReference>
<dbReference type="InterPro" id="IPR014710">
    <property type="entry name" value="RmlC-like_jellyroll"/>
</dbReference>
<keyword evidence="9 17" id="KW-0547">Nucleotide-binding</keyword>
<dbReference type="GO" id="GO:0046872">
    <property type="term" value="F:metal ion binding"/>
    <property type="evidence" value="ECO:0007669"/>
    <property type="project" value="UniProtKB-KW"/>
</dbReference>
<keyword evidence="6" id="KW-0140">cGMP</keyword>
<feature type="domain" description="Cyclic nucleotide-binding" evidence="20">
    <location>
        <begin position="340"/>
        <end position="443"/>
    </location>
</feature>
<dbReference type="PROSITE" id="PS00889">
    <property type="entry name" value="CNMP_BINDING_2"/>
    <property type="match status" value="1"/>
</dbReference>
<feature type="domain" description="Cyclic nucleotide-binding" evidence="20">
    <location>
        <begin position="216"/>
        <end position="337"/>
    </location>
</feature>
<feature type="region of interest" description="Disordered" evidence="18">
    <location>
        <begin position="64"/>
        <end position="201"/>
    </location>
</feature>
<comment type="cofactor">
    <cofactor evidence="1">
        <name>Mg(2+)</name>
        <dbReference type="ChEBI" id="CHEBI:18420"/>
    </cofactor>
</comment>
<dbReference type="SUPFAM" id="SSF56112">
    <property type="entry name" value="Protein kinase-like (PK-like)"/>
    <property type="match status" value="1"/>
</dbReference>
<name>A0A7S0QTA4_9CHLO</name>
<dbReference type="GO" id="GO:0004692">
    <property type="term" value="F:cGMP-dependent protein kinase activity"/>
    <property type="evidence" value="ECO:0007669"/>
    <property type="project" value="UniProtKB-EC"/>
</dbReference>
<feature type="compositionally biased region" description="Low complexity" evidence="18">
    <location>
        <begin position="27"/>
        <end position="42"/>
    </location>
</feature>
<feature type="region of interest" description="Disordered" evidence="18">
    <location>
        <begin position="1"/>
        <end position="50"/>
    </location>
</feature>
<keyword evidence="11 17" id="KW-0067">ATP-binding</keyword>
<dbReference type="InterPro" id="IPR000719">
    <property type="entry name" value="Prot_kinase_dom"/>
</dbReference>
<feature type="domain" description="AGC-kinase C-terminal" evidence="21">
    <location>
        <begin position="777"/>
        <end position="831"/>
    </location>
</feature>
<dbReference type="PROSITE" id="PS50042">
    <property type="entry name" value="CNMP_BINDING_3"/>
    <property type="match status" value="2"/>
</dbReference>
<feature type="compositionally biased region" description="Low complexity" evidence="18">
    <location>
        <begin position="110"/>
        <end position="131"/>
    </location>
</feature>
<dbReference type="FunFam" id="1.10.510.10:FF:000210">
    <property type="entry name" value="Non-specific serine/threonine protein kinase"/>
    <property type="match status" value="1"/>
</dbReference>
<evidence type="ECO:0000256" key="4">
    <source>
        <dbReference type="ARBA" id="ARBA00022490"/>
    </source>
</evidence>
<feature type="binding site" evidence="17">
    <location>
        <position position="549"/>
    </location>
    <ligand>
        <name>ATP</name>
        <dbReference type="ChEBI" id="CHEBI:30616"/>
    </ligand>
</feature>
<dbReference type="GO" id="GO:0030553">
    <property type="term" value="F:cGMP binding"/>
    <property type="evidence" value="ECO:0007669"/>
    <property type="project" value="UniProtKB-KW"/>
</dbReference>
<dbReference type="InterPro" id="IPR000595">
    <property type="entry name" value="cNMP-bd_dom"/>
</dbReference>
<evidence type="ECO:0000256" key="7">
    <source>
        <dbReference type="ARBA" id="ARBA00022679"/>
    </source>
</evidence>
<evidence type="ECO:0000256" key="18">
    <source>
        <dbReference type="SAM" id="MobiDB-lite"/>
    </source>
</evidence>
<proteinExistence type="inferred from homology"/>
<dbReference type="AlphaFoldDB" id="A0A7S0QTA4"/>
<dbReference type="Gene3D" id="1.10.510.10">
    <property type="entry name" value="Transferase(Phosphotransferase) domain 1"/>
    <property type="match status" value="1"/>
</dbReference>
<dbReference type="EC" id="2.7.11.12" evidence="3"/>
<evidence type="ECO:0000256" key="10">
    <source>
        <dbReference type="ARBA" id="ARBA00022777"/>
    </source>
</evidence>
<dbReference type="GO" id="GO:0004691">
    <property type="term" value="F:cAMP-dependent protein kinase activity"/>
    <property type="evidence" value="ECO:0007669"/>
    <property type="project" value="TreeGrafter"/>
</dbReference>
<evidence type="ECO:0000256" key="11">
    <source>
        <dbReference type="ARBA" id="ARBA00022840"/>
    </source>
</evidence>
<dbReference type="SUPFAM" id="SSF51206">
    <property type="entry name" value="cAMP-binding domain-like"/>
    <property type="match status" value="2"/>
</dbReference>
<dbReference type="SMART" id="SM00100">
    <property type="entry name" value="cNMP"/>
    <property type="match status" value="2"/>
</dbReference>
<dbReference type="InterPro" id="IPR017441">
    <property type="entry name" value="Protein_kinase_ATP_BS"/>
</dbReference>
<evidence type="ECO:0000259" key="20">
    <source>
        <dbReference type="PROSITE" id="PS50042"/>
    </source>
</evidence>
<feature type="domain" description="Protein kinase" evidence="19">
    <location>
        <begin position="519"/>
        <end position="776"/>
    </location>
</feature>
<dbReference type="InterPro" id="IPR011009">
    <property type="entry name" value="Kinase-like_dom_sf"/>
</dbReference>
<keyword evidence="10" id="KW-0418">Kinase</keyword>
<dbReference type="InterPro" id="IPR008271">
    <property type="entry name" value="Ser/Thr_kinase_AS"/>
</dbReference>
<dbReference type="Gene3D" id="2.60.120.10">
    <property type="entry name" value="Jelly Rolls"/>
    <property type="match status" value="2"/>
</dbReference>
<feature type="compositionally biased region" description="Basic and acidic residues" evidence="18">
    <location>
        <begin position="176"/>
        <end position="190"/>
    </location>
</feature>
<dbReference type="PANTHER" id="PTHR24353:SF37">
    <property type="entry name" value="CAMP-DEPENDENT PROTEIN KINASE CATALYTIC SUBUNIT PRKX"/>
    <property type="match status" value="1"/>
</dbReference>
<dbReference type="CDD" id="cd00038">
    <property type="entry name" value="CAP_ED"/>
    <property type="match status" value="2"/>
</dbReference>
<dbReference type="Pfam" id="PF00027">
    <property type="entry name" value="cNMP_binding"/>
    <property type="match status" value="2"/>
</dbReference>
<keyword evidence="13" id="KW-0142">cGMP-binding</keyword>
<gene>
    <name evidence="22" type="ORF">POBO1169_LOCUS2116</name>
</gene>
<keyword evidence="12" id="KW-0460">Magnesium</keyword>
<evidence type="ECO:0000313" key="22">
    <source>
        <dbReference type="EMBL" id="CAD8651703.1"/>
    </source>
</evidence>
<evidence type="ECO:0000256" key="2">
    <source>
        <dbReference type="ARBA" id="ARBA00006352"/>
    </source>
</evidence>
<comment type="similarity">
    <text evidence="2">Belongs to the protein kinase superfamily. AGC Ser/Thr protein kinase family. cGMP subfamily.</text>
</comment>
<dbReference type="PROSITE" id="PS00108">
    <property type="entry name" value="PROTEIN_KINASE_ST"/>
    <property type="match status" value="1"/>
</dbReference>
<organism evidence="22">
    <name type="scientific">Pyramimonas obovata</name>
    <dbReference type="NCBI Taxonomy" id="1411642"/>
    <lineage>
        <taxon>Eukaryota</taxon>
        <taxon>Viridiplantae</taxon>
        <taxon>Chlorophyta</taxon>
        <taxon>Pyramimonadophyceae</taxon>
        <taxon>Pyramimonadales</taxon>
        <taxon>Pyramimonadaceae</taxon>
        <taxon>Pyramimonas</taxon>
        <taxon>Pyramimonas incertae sedis</taxon>
    </lineage>
</organism>
<sequence>MYLRSSSLERDRPGGSQRTPASRSKDGSAASSPSSSGPSPDATGKKNASGTKQFYSSFLNKLTVNKSSSTPSAPPRGGSLKVFPPNSPSPKSAAGKAKTSTPRSNVKAARSTPSTPTHRSPTRESPSPTEPAAVPTPPSTSKPAVGRSISHRSVLQPPSKFVQSRRLAVYNARGSEATDSKANTSERRLPADGGPPAPRAAQDIGEIEKACEGISMFQTLHRDDRRALYENMYRLEYEAGQDIIVQGEDGRNFYVIVKGNPVARVKNEDGEVVVERKMEPGGTFGEVALLHTCPRSATVSCVEGRVEVWALDRLTFKHLLSKNAFTRRNHFLSLLKNVNVLNRLQEYNLLMLADALEPRSFKAGETLIEQGNIDTARFHVIETGSVSVRIFSPEEKQVNRLQVGDFFGELTLMKDQPPTASVVAVTPVDTLTLDRASFNRLLGDEEVKAMFSKRLTGYVFDERRFRQSIRNGRKSIAALVNVGTNLLSSMMRKLGRTNKEVAEAVSAENLGLGMTQADLVLLKELGVGMSGVAYLCRLPKHKNRLVVVKIMKKSRLIRMNQVENVMREKTIQASFDCNFVVGYVGAFQDEQNLFLLIEYMPGGELFSLLVELRVLEVPMACFYAAEVLLSLEYIHNQGLVYRDLKPENILIDQNGHLKMADFGFCKPLRKGERTYTTCGTADYMAPEVMLCQGHDKAADYWAFGVFIFEMLAGYAPFESHSESDRYNKILRGTLVFPSGFDITAADIISKLCCVDKARRLGCNAAGSEEVKNHSFFANINWVDLSRQKLSAPFIPHLKPQAYYNEMPALKIPPENKADNISDKHMAQFAGY</sequence>
<evidence type="ECO:0000256" key="16">
    <source>
        <dbReference type="ARBA" id="ARBA00047462"/>
    </source>
</evidence>
<evidence type="ECO:0000256" key="14">
    <source>
        <dbReference type="ARBA" id="ARBA00024113"/>
    </source>
</evidence>
<dbReference type="PROSITE" id="PS51285">
    <property type="entry name" value="AGC_KINASE_CTER"/>
    <property type="match status" value="1"/>
</dbReference>
<dbReference type="Gene3D" id="3.30.200.20">
    <property type="entry name" value="Phosphorylase Kinase, domain 1"/>
    <property type="match status" value="1"/>
</dbReference>
<evidence type="ECO:0000259" key="21">
    <source>
        <dbReference type="PROSITE" id="PS51285"/>
    </source>
</evidence>
<keyword evidence="4" id="KW-0963">Cytoplasm</keyword>
<evidence type="ECO:0000256" key="8">
    <source>
        <dbReference type="ARBA" id="ARBA00022723"/>
    </source>
</evidence>
<evidence type="ECO:0000259" key="19">
    <source>
        <dbReference type="PROSITE" id="PS50011"/>
    </source>
</evidence>
<keyword evidence="5" id="KW-0723">Serine/threonine-protein kinase</keyword>
<accession>A0A7S0QTA4</accession>
<comment type="catalytic activity">
    <reaction evidence="16">
        <text>L-seryl-[protein] + ATP = O-phospho-L-seryl-[protein] + ADP + H(+)</text>
        <dbReference type="Rhea" id="RHEA:17989"/>
        <dbReference type="Rhea" id="RHEA-COMP:9863"/>
        <dbReference type="Rhea" id="RHEA-COMP:11604"/>
        <dbReference type="ChEBI" id="CHEBI:15378"/>
        <dbReference type="ChEBI" id="CHEBI:29999"/>
        <dbReference type="ChEBI" id="CHEBI:30616"/>
        <dbReference type="ChEBI" id="CHEBI:83421"/>
        <dbReference type="ChEBI" id="CHEBI:456216"/>
        <dbReference type="EC" id="2.7.11.12"/>
    </reaction>
</comment>
<evidence type="ECO:0000256" key="6">
    <source>
        <dbReference type="ARBA" id="ARBA00022535"/>
    </source>
</evidence>
<evidence type="ECO:0000256" key="13">
    <source>
        <dbReference type="ARBA" id="ARBA00022992"/>
    </source>
</evidence>
<evidence type="ECO:0000256" key="12">
    <source>
        <dbReference type="ARBA" id="ARBA00022842"/>
    </source>
</evidence>
<dbReference type="PRINTS" id="PR00103">
    <property type="entry name" value="CAMPKINASE"/>
</dbReference>
<dbReference type="SMART" id="SM00220">
    <property type="entry name" value="S_TKc"/>
    <property type="match status" value="1"/>
</dbReference>
<protein>
    <recommendedName>
        <fullName evidence="14">cGMP-dependent protein kinase</fullName>
        <ecNumber evidence="3">2.7.11.12</ecNumber>
    </recommendedName>
</protein>
<dbReference type="PROSITE" id="PS50011">
    <property type="entry name" value="PROTEIN_KINASE_DOM"/>
    <property type="match status" value="1"/>
</dbReference>
<dbReference type="Pfam" id="PF00069">
    <property type="entry name" value="Pkinase"/>
    <property type="match status" value="1"/>
</dbReference>
<dbReference type="PANTHER" id="PTHR24353">
    <property type="entry name" value="CYCLIC NUCLEOTIDE-DEPENDENT PROTEIN KINASE"/>
    <property type="match status" value="1"/>
</dbReference>
<evidence type="ECO:0000256" key="15">
    <source>
        <dbReference type="ARBA" id="ARBA00047298"/>
    </source>
</evidence>
<dbReference type="EMBL" id="HBFA01004176">
    <property type="protein sequence ID" value="CAD8651703.1"/>
    <property type="molecule type" value="Transcribed_RNA"/>
</dbReference>
<reference evidence="22" key="1">
    <citation type="submission" date="2021-01" db="EMBL/GenBank/DDBJ databases">
        <authorList>
            <person name="Corre E."/>
            <person name="Pelletier E."/>
            <person name="Niang G."/>
            <person name="Scheremetjew M."/>
            <person name="Finn R."/>
            <person name="Kale V."/>
            <person name="Holt S."/>
            <person name="Cochrane G."/>
            <person name="Meng A."/>
            <person name="Brown T."/>
            <person name="Cohen L."/>
        </authorList>
    </citation>
    <scope>NUCLEOTIDE SEQUENCE</scope>
    <source>
        <strain evidence="22">CCMP722</strain>
    </source>
</reference>
<dbReference type="InterPro" id="IPR000961">
    <property type="entry name" value="AGC-kinase_C"/>
</dbReference>
<evidence type="ECO:0000256" key="9">
    <source>
        <dbReference type="ARBA" id="ARBA00022741"/>
    </source>
</evidence>
<dbReference type="GO" id="GO:0005952">
    <property type="term" value="C:cAMP-dependent protein kinase complex"/>
    <property type="evidence" value="ECO:0007669"/>
    <property type="project" value="TreeGrafter"/>
</dbReference>